<gene>
    <name evidence="3" type="ORF">UU80_C0003G0029</name>
</gene>
<accession>A0A0G0XCS0</accession>
<dbReference type="Proteomes" id="UP000034920">
    <property type="component" value="Unassembled WGS sequence"/>
</dbReference>
<protein>
    <recommendedName>
        <fullName evidence="2">EfeO-type cupredoxin-like domain-containing protein</fullName>
    </recommendedName>
</protein>
<name>A0A0G0XCS0_UNCKA</name>
<dbReference type="InterPro" id="IPR028096">
    <property type="entry name" value="EfeO_Cupredoxin"/>
</dbReference>
<dbReference type="AlphaFoldDB" id="A0A0G0XCS0"/>
<dbReference type="SUPFAM" id="SSF49503">
    <property type="entry name" value="Cupredoxins"/>
    <property type="match status" value="1"/>
</dbReference>
<evidence type="ECO:0000313" key="3">
    <source>
        <dbReference type="EMBL" id="KKS22729.1"/>
    </source>
</evidence>
<evidence type="ECO:0000259" key="2">
    <source>
        <dbReference type="Pfam" id="PF13473"/>
    </source>
</evidence>
<comment type="caution">
    <text evidence="3">The sequence shown here is derived from an EMBL/GenBank/DDBJ whole genome shotgun (WGS) entry which is preliminary data.</text>
</comment>
<organism evidence="3 4">
    <name type="scientific">candidate division WWE3 bacterium GW2011_GWA1_41_8</name>
    <dbReference type="NCBI Taxonomy" id="1619103"/>
    <lineage>
        <taxon>Bacteria</taxon>
        <taxon>Katanobacteria</taxon>
    </lineage>
</organism>
<reference evidence="3 4" key="1">
    <citation type="journal article" date="2015" name="Nature">
        <title>rRNA introns, odd ribosomes, and small enigmatic genomes across a large radiation of phyla.</title>
        <authorList>
            <person name="Brown C.T."/>
            <person name="Hug L.A."/>
            <person name="Thomas B.C."/>
            <person name="Sharon I."/>
            <person name="Castelle C.J."/>
            <person name="Singh A."/>
            <person name="Wilkins M.J."/>
            <person name="Williams K.H."/>
            <person name="Banfield J.F."/>
        </authorList>
    </citation>
    <scope>NUCLEOTIDE SEQUENCE [LARGE SCALE GENOMIC DNA]</scope>
</reference>
<feature type="domain" description="EfeO-type cupredoxin-like" evidence="2">
    <location>
        <begin position="14"/>
        <end position="114"/>
    </location>
</feature>
<keyword evidence="1" id="KW-0472">Membrane</keyword>
<dbReference type="Gene3D" id="2.60.40.420">
    <property type="entry name" value="Cupredoxins - blue copper proteins"/>
    <property type="match status" value="1"/>
</dbReference>
<evidence type="ECO:0000313" key="4">
    <source>
        <dbReference type="Proteomes" id="UP000034920"/>
    </source>
</evidence>
<proteinExistence type="predicted"/>
<dbReference type="InterPro" id="IPR008972">
    <property type="entry name" value="Cupredoxin"/>
</dbReference>
<feature type="transmembrane region" description="Helical" evidence="1">
    <location>
        <begin position="6"/>
        <end position="21"/>
    </location>
</feature>
<keyword evidence="1" id="KW-0812">Transmembrane</keyword>
<evidence type="ECO:0000256" key="1">
    <source>
        <dbReference type="SAM" id="Phobius"/>
    </source>
</evidence>
<sequence length="116" mass="12904">MIVNVIVIILIIGTYVFFFMKKESKAVAVGNQVEIMVSGGYKPDVIRVKKGSPVTLKFNRKDPSSCLEELVIPDFGKNIKLALGEITSVEITPSEPGEFQFHCGMNMYHGRILVEN</sequence>
<keyword evidence="1" id="KW-1133">Transmembrane helix</keyword>
<dbReference type="EMBL" id="LCCA01000003">
    <property type="protein sequence ID" value="KKS22729.1"/>
    <property type="molecule type" value="Genomic_DNA"/>
</dbReference>
<dbReference type="Pfam" id="PF13473">
    <property type="entry name" value="Cupredoxin_1"/>
    <property type="match status" value="1"/>
</dbReference>
<dbReference type="STRING" id="1619103.UU80_C0003G0029"/>